<reference evidence="2 3" key="1">
    <citation type="submission" date="2019-03" db="EMBL/GenBank/DDBJ databases">
        <title>Dyadobacter AR-3-6 sp. nov., isolated from arctic soil.</title>
        <authorList>
            <person name="Chaudhary D.K."/>
        </authorList>
    </citation>
    <scope>NUCLEOTIDE SEQUENCE [LARGE SCALE GENOMIC DNA]</scope>
    <source>
        <strain evidence="2 3">AR-3-6</strain>
    </source>
</reference>
<dbReference type="OrthoDB" id="962256at2"/>
<accession>A0A4R5DI31</accession>
<organism evidence="2 3">
    <name type="scientific">Dyadobacter psychrotolerans</name>
    <dbReference type="NCBI Taxonomy" id="2541721"/>
    <lineage>
        <taxon>Bacteria</taxon>
        <taxon>Pseudomonadati</taxon>
        <taxon>Bacteroidota</taxon>
        <taxon>Cytophagia</taxon>
        <taxon>Cytophagales</taxon>
        <taxon>Spirosomataceae</taxon>
        <taxon>Dyadobacter</taxon>
    </lineage>
</organism>
<dbReference type="Pfam" id="PF05016">
    <property type="entry name" value="ParE_toxin"/>
    <property type="match status" value="1"/>
</dbReference>
<evidence type="ECO:0000256" key="1">
    <source>
        <dbReference type="ARBA" id="ARBA00022649"/>
    </source>
</evidence>
<comment type="caution">
    <text evidence="2">The sequence shown here is derived from an EMBL/GenBank/DDBJ whole genome shotgun (WGS) entry which is preliminary data.</text>
</comment>
<dbReference type="Gene3D" id="3.30.2310.20">
    <property type="entry name" value="RelE-like"/>
    <property type="match status" value="1"/>
</dbReference>
<name>A0A4R5DI31_9BACT</name>
<gene>
    <name evidence="2" type="ORF">E0F88_24480</name>
</gene>
<dbReference type="AlphaFoldDB" id="A0A4R5DI31"/>
<dbReference type="EMBL" id="SMFL01000011">
    <property type="protein sequence ID" value="TDE11591.1"/>
    <property type="molecule type" value="Genomic_DNA"/>
</dbReference>
<sequence>MSIKWNKIAIKQLLNIIQFIEENDFDNYSELLENDILKKIKDLPATHSHQSPDRFKTNNDGSYRAFEIDRYRISFRVLLNEIRILQIRHTSRLPRQF</sequence>
<keyword evidence="1" id="KW-1277">Toxin-antitoxin system</keyword>
<dbReference type="InterPro" id="IPR035093">
    <property type="entry name" value="RelE/ParE_toxin_dom_sf"/>
</dbReference>
<evidence type="ECO:0000313" key="3">
    <source>
        <dbReference type="Proteomes" id="UP000294850"/>
    </source>
</evidence>
<keyword evidence="3" id="KW-1185">Reference proteome</keyword>
<dbReference type="RefSeq" id="WP_131960924.1">
    <property type="nucleotide sequence ID" value="NZ_SMFL01000011.1"/>
</dbReference>
<dbReference type="InterPro" id="IPR007712">
    <property type="entry name" value="RelE/ParE_toxin"/>
</dbReference>
<dbReference type="Proteomes" id="UP000294850">
    <property type="component" value="Unassembled WGS sequence"/>
</dbReference>
<proteinExistence type="predicted"/>
<protein>
    <submittedName>
        <fullName evidence="2">Type II toxin-antitoxin system RelE/ParE family toxin</fullName>
    </submittedName>
</protein>
<evidence type="ECO:0000313" key="2">
    <source>
        <dbReference type="EMBL" id="TDE11591.1"/>
    </source>
</evidence>